<feature type="region of interest" description="Disordered" evidence="5">
    <location>
        <begin position="244"/>
        <end position="277"/>
    </location>
</feature>
<dbReference type="SUPFAM" id="SSF82185">
    <property type="entry name" value="Histone H3 K4-specific methyltransferase SET7/9 N-terminal domain"/>
    <property type="match status" value="1"/>
</dbReference>
<feature type="region of interest" description="Disordered" evidence="5">
    <location>
        <begin position="67"/>
        <end position="120"/>
    </location>
</feature>
<sequence length="1411" mass="150059">MAEPATCAGAPVAAPSSTLLLLTAAGLALGVLVVAALVTWRLQCRPAATAAAAAALAAKAQAAALPPGLPLPPSTPDPSLPQPLPAAQAAEAAAAIARASPATPAPPPQQQAALPPPLAPPALPRKLVRATLPDGEHHVQFGDGSAYYGEWRGGRMHGRGVFVWPTGERYEGEWSDGQECGTAMFTGAEGGTYYGSWVGGQMHGECVYRPAGADTAGPQVVYLQQYDHGRLVSQQVLRVAEKDIRKRQQKKEGKKKVKREAKQQYRAPKPGEPVYKGHRSYDLMRELQLGITFSIAQAGLSQAAANGELRESDFSEETTQHFPPGSETAPFKWKDYAPRVFHRLRQSFGIDNTDYLLSLTGEAALRLLGSPGKSGSVFFLSDDDRFLVKTVRHSEMRLLLSLIPLYYRHVQANPGTLLTRFYGVHRLTPIIGRQVRFVVMGNVLPSDLRLHRKFDLKGSTYGRTVGADVRATHPYATLKDEDLDMQLILPQEQYGGVLRQLRRDLDLLQRLHVIDYSLLLGVHFARWGDAGWHPPFRDWPAVAGGADSLGGELWARQPSLPTAPAADDEAQCVLLGSGSLASGGRALDPGVAAQLGRLLSGRRGGEHESAGRAVPAVAVRRTANGALQYEPVLLFFGIIDFLQDYTMRKHLERWWKAAIHDGGAVSVADPRFYGRRFWHAMQRLLLSSSAAPAPAAGHEGADSEAPSPFPPPLALAALAKRRPGRPSAFVTPDGNPACQCCGTDLTKGGHKSFHQRYHICEQHMMAQSVERKGTLQRFCQQCGRFHELEAFDPGMRSCRQQLARHAERRRRARAAASAAQASHGHRGPSASSDSVALAALGGPDLLAAVAGGMPDAYMPRATTKRQLSRQDGERYSPDLEGAPTGRLPGSSGSSASAHSGMAALDALVAAAEEEQQNEAAAKRQRTGTPPAVVEPDPSWFLPQPSATATALPSASAAMAAAMQPREAQASSLGLPPPSMLLAGLPLAPPAALAAQQADMQLLLRHLVAPPPPVVPVPAPLALLASPPAAMATAVALQQQQQQQQVLQQQLAVLAAAGDPVAAAALQAAAVQRQAADAQQQAAAAAAQRLAQEAHLRRLLLEQERRAAAVHEVQAACLFQAACDAILGSRYRVCPEHATADVVLNKGVPSRFCQQCGRFHPLEAFEPSLRSCRQQLARHAARRRERRRQAAAAKAGARPEGEPAAAAPQQAGDGQQKRRRQQPAQQEPQAAQQQQKQQQEAQQLTPRQLSDPAALPSEAADGAAVCEDVAAGPQQPATWEAASRPLRSVAAVPQLASSPPPPRAIAQSPAMLLPGMLQLVAASAPPPVTLPPTCLPLATGPAASFAPSQPPLGSVAVGLQRAAAQELIARVQQPQRDFDVECLLLRLAAMSPADCEVQLAQLLAGTAGSPFV</sequence>
<evidence type="ECO:0000313" key="9">
    <source>
        <dbReference type="EMBL" id="PRW20831.1"/>
    </source>
</evidence>
<dbReference type="InterPro" id="IPR023610">
    <property type="entry name" value="PInositol-4/5-P-5/4-kinase"/>
</dbReference>
<feature type="domain" description="SBP-type" evidence="7">
    <location>
        <begin position="1107"/>
        <end position="1185"/>
    </location>
</feature>
<dbReference type="InterPro" id="IPR027484">
    <property type="entry name" value="PInositol-4-P-5-kinase_N"/>
</dbReference>
<dbReference type="Gene3D" id="3.30.800.10">
    <property type="entry name" value="Phosphatidylinositol Phosphate Kinase II Beta"/>
    <property type="match status" value="1"/>
</dbReference>
<dbReference type="SUPFAM" id="SSF56104">
    <property type="entry name" value="SAICAR synthase-like"/>
    <property type="match status" value="1"/>
</dbReference>
<evidence type="ECO:0000259" key="8">
    <source>
        <dbReference type="PROSITE" id="PS51455"/>
    </source>
</evidence>
<dbReference type="Pfam" id="PF03110">
    <property type="entry name" value="SBP"/>
    <property type="match status" value="2"/>
</dbReference>
<feature type="compositionally biased region" description="Low complexity" evidence="5">
    <location>
        <begin position="1189"/>
        <end position="1211"/>
    </location>
</feature>
<evidence type="ECO:0000256" key="5">
    <source>
        <dbReference type="SAM" id="MobiDB-lite"/>
    </source>
</evidence>
<dbReference type="Pfam" id="PF02493">
    <property type="entry name" value="MORN"/>
    <property type="match status" value="3"/>
</dbReference>
<comment type="caution">
    <text evidence="9">The sequence shown here is derived from an EMBL/GenBank/DDBJ whole genome shotgun (WGS) entry which is preliminary data.</text>
</comment>
<dbReference type="PANTHER" id="PTHR23086">
    <property type="entry name" value="PHOSPHATIDYLINOSITOL-4-PHOSPHATE 5-KINASE"/>
    <property type="match status" value="1"/>
</dbReference>
<reference evidence="9 10" key="1">
    <citation type="journal article" date="2018" name="Plant J.">
        <title>Genome sequences of Chlorella sorokiniana UTEX 1602 and Micractinium conductrix SAG 241.80: implications to maltose excretion by a green alga.</title>
        <authorList>
            <person name="Arriola M.B."/>
            <person name="Velmurugan N."/>
            <person name="Zhang Y."/>
            <person name="Plunkett M.H."/>
            <person name="Hondzo H."/>
            <person name="Barney B.M."/>
        </authorList>
    </citation>
    <scope>NUCLEOTIDE SEQUENCE [LARGE SCALE GENOMIC DNA]</scope>
    <source>
        <strain evidence="10">UTEX 1602</strain>
    </source>
</reference>
<dbReference type="InterPro" id="IPR036893">
    <property type="entry name" value="SBP_sf"/>
</dbReference>
<dbReference type="Proteomes" id="UP000239899">
    <property type="component" value="Unassembled WGS sequence"/>
</dbReference>
<dbReference type="OrthoDB" id="509825at2759"/>
<keyword evidence="3" id="KW-0418">Kinase</keyword>
<feature type="region of interest" description="Disordered" evidence="5">
    <location>
        <begin position="859"/>
        <end position="899"/>
    </location>
</feature>
<evidence type="ECO:0000256" key="6">
    <source>
        <dbReference type="SAM" id="Phobius"/>
    </source>
</evidence>
<dbReference type="Gene3D" id="4.10.1100.10">
    <property type="entry name" value="Transcription factor, SBP-box domain"/>
    <property type="match status" value="2"/>
</dbReference>
<evidence type="ECO:0000256" key="1">
    <source>
        <dbReference type="ARBA" id="ARBA00012172"/>
    </source>
</evidence>
<dbReference type="PROSITE" id="PS00028">
    <property type="entry name" value="ZINC_FINGER_C2H2_1"/>
    <property type="match status" value="1"/>
</dbReference>
<gene>
    <name evidence="9" type="ORF">C2E21_8549</name>
</gene>
<keyword evidence="4" id="KW-0175">Coiled coil</keyword>
<dbReference type="GO" id="GO:0005634">
    <property type="term" value="C:nucleus"/>
    <property type="evidence" value="ECO:0007669"/>
    <property type="project" value="InterPro"/>
</dbReference>
<dbReference type="Pfam" id="PF01504">
    <property type="entry name" value="PIP5K"/>
    <property type="match status" value="1"/>
</dbReference>
<dbReference type="GO" id="GO:0005524">
    <property type="term" value="F:ATP binding"/>
    <property type="evidence" value="ECO:0007669"/>
    <property type="project" value="UniProtKB-UniRule"/>
</dbReference>
<feature type="compositionally biased region" description="Pro residues" evidence="5">
    <location>
        <begin position="103"/>
        <end position="120"/>
    </location>
</feature>
<keyword evidence="3" id="KW-0067">ATP-binding</keyword>
<feature type="domain" description="SBP-type" evidence="7">
    <location>
        <begin position="735"/>
        <end position="812"/>
    </location>
</feature>
<organism evidence="9 10">
    <name type="scientific">Chlorella sorokiniana</name>
    <name type="common">Freshwater green alga</name>
    <dbReference type="NCBI Taxonomy" id="3076"/>
    <lineage>
        <taxon>Eukaryota</taxon>
        <taxon>Viridiplantae</taxon>
        <taxon>Chlorophyta</taxon>
        <taxon>core chlorophytes</taxon>
        <taxon>Trebouxiophyceae</taxon>
        <taxon>Chlorellales</taxon>
        <taxon>Chlorellaceae</taxon>
        <taxon>Chlorella clade</taxon>
        <taxon>Chlorella</taxon>
    </lineage>
</organism>
<keyword evidence="6" id="KW-0472">Membrane</keyword>
<evidence type="ECO:0000256" key="3">
    <source>
        <dbReference type="PROSITE-ProRule" id="PRU00781"/>
    </source>
</evidence>
<feature type="compositionally biased region" description="Pro residues" evidence="5">
    <location>
        <begin position="67"/>
        <end position="84"/>
    </location>
</feature>
<keyword evidence="6" id="KW-1133">Transmembrane helix</keyword>
<proteinExistence type="predicted"/>
<feature type="transmembrane region" description="Helical" evidence="6">
    <location>
        <begin position="19"/>
        <end position="40"/>
    </location>
</feature>
<feature type="region of interest" description="Disordered" evidence="5">
    <location>
        <begin position="911"/>
        <end position="938"/>
    </location>
</feature>
<feature type="compositionally biased region" description="Low complexity" evidence="5">
    <location>
        <begin position="1221"/>
        <end position="1242"/>
    </location>
</feature>
<feature type="coiled-coil region" evidence="4">
    <location>
        <begin position="1036"/>
        <end position="1087"/>
    </location>
</feature>
<keyword evidence="3" id="KW-0808">Transferase</keyword>
<name>A0A2P6TDW6_CHLSO</name>
<dbReference type="Gene3D" id="2.20.110.10">
    <property type="entry name" value="Histone H3 K4-specific methyltransferase SET7/9 N-terminal domain"/>
    <property type="match status" value="2"/>
</dbReference>
<keyword evidence="10" id="KW-1185">Reference proteome</keyword>
<accession>A0A2P6TDW6</accession>
<dbReference type="PROSITE" id="PS51455">
    <property type="entry name" value="PIPK"/>
    <property type="match status" value="1"/>
</dbReference>
<dbReference type="EMBL" id="LHPG02000021">
    <property type="protein sequence ID" value="PRW20831.1"/>
    <property type="molecule type" value="Genomic_DNA"/>
</dbReference>
<keyword evidence="6" id="KW-0812">Transmembrane</keyword>
<dbReference type="SMART" id="SM00330">
    <property type="entry name" value="PIPKc"/>
    <property type="match status" value="1"/>
</dbReference>
<dbReference type="SMART" id="SM00698">
    <property type="entry name" value="MORN"/>
    <property type="match status" value="3"/>
</dbReference>
<dbReference type="InterPro" id="IPR004333">
    <property type="entry name" value="SBP_dom"/>
</dbReference>
<dbReference type="GO" id="GO:0005886">
    <property type="term" value="C:plasma membrane"/>
    <property type="evidence" value="ECO:0007669"/>
    <property type="project" value="TreeGrafter"/>
</dbReference>
<protein>
    <recommendedName>
        <fullName evidence="1">1-phosphatidylinositol-4-phosphate 5-kinase</fullName>
        <ecNumber evidence="1">2.7.1.68</ecNumber>
    </recommendedName>
</protein>
<feature type="compositionally biased region" description="Low complexity" evidence="5">
    <location>
        <begin position="889"/>
        <end position="899"/>
    </location>
</feature>
<dbReference type="STRING" id="3076.A0A2P6TDW6"/>
<feature type="domain" description="PIPK" evidence="8">
    <location>
        <begin position="267"/>
        <end position="685"/>
    </location>
</feature>
<evidence type="ECO:0000256" key="2">
    <source>
        <dbReference type="ARBA" id="ARBA00022737"/>
    </source>
</evidence>
<feature type="compositionally biased region" description="Basic and acidic residues" evidence="5">
    <location>
        <begin position="868"/>
        <end position="877"/>
    </location>
</feature>
<dbReference type="Gene3D" id="3.30.810.10">
    <property type="entry name" value="2-Layer Sandwich"/>
    <property type="match status" value="1"/>
</dbReference>
<dbReference type="GO" id="GO:0046854">
    <property type="term" value="P:phosphatidylinositol phosphate biosynthetic process"/>
    <property type="evidence" value="ECO:0007669"/>
    <property type="project" value="TreeGrafter"/>
</dbReference>
<dbReference type="PROSITE" id="PS51141">
    <property type="entry name" value="ZF_SBP"/>
    <property type="match status" value="2"/>
</dbReference>
<feature type="region of interest" description="Disordered" evidence="5">
    <location>
        <begin position="1175"/>
        <end position="1261"/>
    </location>
</feature>
<evidence type="ECO:0000313" key="10">
    <source>
        <dbReference type="Proteomes" id="UP000239899"/>
    </source>
</evidence>
<dbReference type="SUPFAM" id="SSF103612">
    <property type="entry name" value="SBT domain"/>
    <property type="match status" value="2"/>
</dbReference>
<dbReference type="InterPro" id="IPR003409">
    <property type="entry name" value="MORN"/>
</dbReference>
<feature type="compositionally biased region" description="Low complexity" evidence="5">
    <location>
        <begin position="85"/>
        <end position="102"/>
    </location>
</feature>
<keyword evidence="3" id="KW-0547">Nucleotide-binding</keyword>
<dbReference type="GO" id="GO:0016308">
    <property type="term" value="F:1-phosphatidylinositol-4-phosphate 5-kinase activity"/>
    <property type="evidence" value="ECO:0007669"/>
    <property type="project" value="UniProtKB-EC"/>
</dbReference>
<keyword evidence="2" id="KW-0677">Repeat</keyword>
<feature type="compositionally biased region" description="Basic residues" evidence="5">
    <location>
        <begin position="247"/>
        <end position="259"/>
    </location>
</feature>
<evidence type="ECO:0000259" key="7">
    <source>
        <dbReference type="PROSITE" id="PS51141"/>
    </source>
</evidence>
<dbReference type="PANTHER" id="PTHR23086:SF8">
    <property type="entry name" value="PHOSPHATIDYLINOSITOL 5-PHOSPHATE 4-KINASE, ISOFORM A"/>
    <property type="match status" value="1"/>
</dbReference>
<dbReference type="InterPro" id="IPR002498">
    <property type="entry name" value="PInositol-4-P-4/5-kinase_core"/>
</dbReference>
<evidence type="ECO:0000256" key="4">
    <source>
        <dbReference type="SAM" id="Coils"/>
    </source>
</evidence>
<dbReference type="GO" id="GO:0003677">
    <property type="term" value="F:DNA binding"/>
    <property type="evidence" value="ECO:0007669"/>
    <property type="project" value="InterPro"/>
</dbReference>
<dbReference type="InterPro" id="IPR013087">
    <property type="entry name" value="Znf_C2H2_type"/>
</dbReference>
<feature type="region of interest" description="Disordered" evidence="5">
    <location>
        <begin position="802"/>
        <end position="835"/>
    </location>
</feature>
<dbReference type="EC" id="2.7.1.68" evidence="1"/>
<dbReference type="InterPro" id="IPR027483">
    <property type="entry name" value="PInositol-4-P-4/5-kinase_C_sf"/>
</dbReference>
<feature type="compositionally biased region" description="Basic residues" evidence="5">
    <location>
        <begin position="1178"/>
        <end position="1188"/>
    </location>
</feature>